<sequence>MQKRQGGGSPSHARRLPPGESQAAARCRVDAKAATNHAAGNWNVLHKDVRCGAVPCAPNVESAAPGA</sequence>
<proteinExistence type="predicted"/>
<reference evidence="2" key="1">
    <citation type="journal article" date="2021" name="bioRxiv">
        <title>Whole Genome Assembly and Annotation of Northern Wild Rice, Zizania palustris L., Supports a Whole Genome Duplication in the Zizania Genus.</title>
        <authorList>
            <person name="Haas M."/>
            <person name="Kono T."/>
            <person name="Macchietto M."/>
            <person name="Millas R."/>
            <person name="McGilp L."/>
            <person name="Shao M."/>
            <person name="Duquette J."/>
            <person name="Hirsch C.N."/>
            <person name="Kimball J."/>
        </authorList>
    </citation>
    <scope>NUCLEOTIDE SEQUENCE</scope>
    <source>
        <tissue evidence="2">Fresh leaf tissue</tissue>
    </source>
</reference>
<dbReference type="EMBL" id="JAAALK010000288">
    <property type="protein sequence ID" value="KAG8054303.1"/>
    <property type="molecule type" value="Genomic_DNA"/>
</dbReference>
<keyword evidence="3" id="KW-1185">Reference proteome</keyword>
<evidence type="ECO:0000313" key="3">
    <source>
        <dbReference type="Proteomes" id="UP000729402"/>
    </source>
</evidence>
<name>A0A8J5VNQ8_ZIZPA</name>
<evidence type="ECO:0000313" key="2">
    <source>
        <dbReference type="EMBL" id="KAG8054303.1"/>
    </source>
</evidence>
<comment type="caution">
    <text evidence="2">The sequence shown here is derived from an EMBL/GenBank/DDBJ whole genome shotgun (WGS) entry which is preliminary data.</text>
</comment>
<reference evidence="2" key="2">
    <citation type="submission" date="2021-02" db="EMBL/GenBank/DDBJ databases">
        <authorList>
            <person name="Kimball J.A."/>
            <person name="Haas M.W."/>
            <person name="Macchietto M."/>
            <person name="Kono T."/>
            <person name="Duquette J."/>
            <person name="Shao M."/>
        </authorList>
    </citation>
    <scope>NUCLEOTIDE SEQUENCE</scope>
    <source>
        <tissue evidence="2">Fresh leaf tissue</tissue>
    </source>
</reference>
<gene>
    <name evidence="2" type="ORF">GUJ93_ZPchr0001g32113</name>
</gene>
<dbReference type="Proteomes" id="UP000729402">
    <property type="component" value="Unassembled WGS sequence"/>
</dbReference>
<evidence type="ECO:0000256" key="1">
    <source>
        <dbReference type="SAM" id="MobiDB-lite"/>
    </source>
</evidence>
<dbReference type="AlphaFoldDB" id="A0A8J5VNQ8"/>
<protein>
    <submittedName>
        <fullName evidence="2">Uncharacterized protein</fullName>
    </submittedName>
</protein>
<feature type="region of interest" description="Disordered" evidence="1">
    <location>
        <begin position="1"/>
        <end position="28"/>
    </location>
</feature>
<accession>A0A8J5VNQ8</accession>
<organism evidence="2 3">
    <name type="scientific">Zizania palustris</name>
    <name type="common">Northern wild rice</name>
    <dbReference type="NCBI Taxonomy" id="103762"/>
    <lineage>
        <taxon>Eukaryota</taxon>
        <taxon>Viridiplantae</taxon>
        <taxon>Streptophyta</taxon>
        <taxon>Embryophyta</taxon>
        <taxon>Tracheophyta</taxon>
        <taxon>Spermatophyta</taxon>
        <taxon>Magnoliopsida</taxon>
        <taxon>Liliopsida</taxon>
        <taxon>Poales</taxon>
        <taxon>Poaceae</taxon>
        <taxon>BOP clade</taxon>
        <taxon>Oryzoideae</taxon>
        <taxon>Oryzeae</taxon>
        <taxon>Zizaniinae</taxon>
        <taxon>Zizania</taxon>
    </lineage>
</organism>